<name>A0ABW2YZ81_9SPHI</name>
<feature type="domain" description="ABC transmembrane type-1" evidence="9">
    <location>
        <begin position="21"/>
        <end position="319"/>
    </location>
</feature>
<dbReference type="PROSITE" id="PS00211">
    <property type="entry name" value="ABC_TRANSPORTER_1"/>
    <property type="match status" value="1"/>
</dbReference>
<dbReference type="PANTHER" id="PTHR43394:SF1">
    <property type="entry name" value="ATP-BINDING CASSETTE SUB-FAMILY B MEMBER 10, MITOCHONDRIAL"/>
    <property type="match status" value="1"/>
</dbReference>
<proteinExistence type="predicted"/>
<keyword evidence="3" id="KW-0547">Nucleotide-binding</keyword>
<dbReference type="SUPFAM" id="SSF90123">
    <property type="entry name" value="ABC transporter transmembrane region"/>
    <property type="match status" value="1"/>
</dbReference>
<feature type="transmembrane region" description="Helical" evidence="7">
    <location>
        <begin position="259"/>
        <end position="280"/>
    </location>
</feature>
<dbReference type="InterPro" id="IPR036640">
    <property type="entry name" value="ABC1_TM_sf"/>
</dbReference>
<keyword evidence="11" id="KW-1185">Reference proteome</keyword>
<dbReference type="InterPro" id="IPR027417">
    <property type="entry name" value="P-loop_NTPase"/>
</dbReference>
<protein>
    <submittedName>
        <fullName evidence="10">ABC transporter ATP-binding protein</fullName>
    </submittedName>
</protein>
<keyword evidence="2 7" id="KW-0812">Transmembrane</keyword>
<dbReference type="SUPFAM" id="SSF52540">
    <property type="entry name" value="P-loop containing nucleoside triphosphate hydrolases"/>
    <property type="match status" value="1"/>
</dbReference>
<reference evidence="11" key="1">
    <citation type="journal article" date="2019" name="Int. J. Syst. Evol. Microbiol.">
        <title>The Global Catalogue of Microorganisms (GCM) 10K type strain sequencing project: providing services to taxonomists for standard genome sequencing and annotation.</title>
        <authorList>
            <consortium name="The Broad Institute Genomics Platform"/>
            <consortium name="The Broad Institute Genome Sequencing Center for Infectious Disease"/>
            <person name="Wu L."/>
            <person name="Ma J."/>
        </authorList>
    </citation>
    <scope>NUCLEOTIDE SEQUENCE [LARGE SCALE GENOMIC DNA]</scope>
    <source>
        <strain evidence="11">CCUG 63418</strain>
    </source>
</reference>
<feature type="transmembrane region" description="Helical" evidence="7">
    <location>
        <begin position="296"/>
        <end position="317"/>
    </location>
</feature>
<dbReference type="InterPro" id="IPR039421">
    <property type="entry name" value="Type_1_exporter"/>
</dbReference>
<dbReference type="PROSITE" id="PS50929">
    <property type="entry name" value="ABC_TM1F"/>
    <property type="match status" value="1"/>
</dbReference>
<dbReference type="Gene3D" id="3.40.50.300">
    <property type="entry name" value="P-loop containing nucleotide triphosphate hydrolases"/>
    <property type="match status" value="1"/>
</dbReference>
<feature type="transmembrane region" description="Helical" evidence="7">
    <location>
        <begin position="152"/>
        <end position="170"/>
    </location>
</feature>
<dbReference type="Gene3D" id="1.20.1560.10">
    <property type="entry name" value="ABC transporter type 1, transmembrane domain"/>
    <property type="match status" value="1"/>
</dbReference>
<keyword evidence="6 7" id="KW-0472">Membrane</keyword>
<evidence type="ECO:0000259" key="9">
    <source>
        <dbReference type="PROSITE" id="PS50929"/>
    </source>
</evidence>
<evidence type="ECO:0000259" key="8">
    <source>
        <dbReference type="PROSITE" id="PS50893"/>
    </source>
</evidence>
<evidence type="ECO:0000256" key="4">
    <source>
        <dbReference type="ARBA" id="ARBA00022840"/>
    </source>
</evidence>
<evidence type="ECO:0000313" key="11">
    <source>
        <dbReference type="Proteomes" id="UP001596958"/>
    </source>
</evidence>
<dbReference type="PROSITE" id="PS50893">
    <property type="entry name" value="ABC_TRANSPORTER_2"/>
    <property type="match status" value="1"/>
</dbReference>
<dbReference type="EMBL" id="JBHTHU010000019">
    <property type="protein sequence ID" value="MFD0751371.1"/>
    <property type="molecule type" value="Genomic_DNA"/>
</dbReference>
<evidence type="ECO:0000256" key="1">
    <source>
        <dbReference type="ARBA" id="ARBA00004651"/>
    </source>
</evidence>
<comment type="caution">
    <text evidence="10">The sequence shown here is derived from an EMBL/GenBank/DDBJ whole genome shotgun (WGS) entry which is preliminary data.</text>
</comment>
<dbReference type="RefSeq" id="WP_377101480.1">
    <property type="nucleotide sequence ID" value="NZ_JBHTHU010000019.1"/>
</dbReference>
<keyword evidence="4 10" id="KW-0067">ATP-binding</keyword>
<keyword evidence="5 7" id="KW-1133">Transmembrane helix</keyword>
<evidence type="ECO:0000256" key="6">
    <source>
        <dbReference type="ARBA" id="ARBA00023136"/>
    </source>
</evidence>
<dbReference type="Pfam" id="PF00005">
    <property type="entry name" value="ABC_tran"/>
    <property type="match status" value="1"/>
</dbReference>
<evidence type="ECO:0000313" key="10">
    <source>
        <dbReference type="EMBL" id="MFD0751371.1"/>
    </source>
</evidence>
<dbReference type="InterPro" id="IPR011527">
    <property type="entry name" value="ABC1_TM_dom"/>
</dbReference>
<accession>A0ABW2YZ81</accession>
<evidence type="ECO:0000256" key="3">
    <source>
        <dbReference type="ARBA" id="ARBA00022741"/>
    </source>
</evidence>
<dbReference type="InterPro" id="IPR003593">
    <property type="entry name" value="AAA+_ATPase"/>
</dbReference>
<evidence type="ECO:0000256" key="7">
    <source>
        <dbReference type="SAM" id="Phobius"/>
    </source>
</evidence>
<dbReference type="CDD" id="cd18541">
    <property type="entry name" value="ABC_6TM_TmrB_like"/>
    <property type="match status" value="1"/>
</dbReference>
<feature type="domain" description="ABC transporter" evidence="8">
    <location>
        <begin position="351"/>
        <end position="586"/>
    </location>
</feature>
<dbReference type="GO" id="GO:0005524">
    <property type="term" value="F:ATP binding"/>
    <property type="evidence" value="ECO:0007669"/>
    <property type="project" value="UniProtKB-KW"/>
</dbReference>
<dbReference type="Pfam" id="PF00664">
    <property type="entry name" value="ABC_membrane"/>
    <property type="match status" value="1"/>
</dbReference>
<feature type="transmembrane region" description="Helical" evidence="7">
    <location>
        <begin position="21"/>
        <end position="43"/>
    </location>
</feature>
<evidence type="ECO:0000256" key="5">
    <source>
        <dbReference type="ARBA" id="ARBA00022989"/>
    </source>
</evidence>
<feature type="transmembrane region" description="Helical" evidence="7">
    <location>
        <begin position="176"/>
        <end position="194"/>
    </location>
</feature>
<evidence type="ECO:0000256" key="2">
    <source>
        <dbReference type="ARBA" id="ARBA00022692"/>
    </source>
</evidence>
<dbReference type="SMART" id="SM00382">
    <property type="entry name" value="AAA"/>
    <property type="match status" value="1"/>
</dbReference>
<gene>
    <name evidence="10" type="ORF">ACFQZS_14570</name>
</gene>
<dbReference type="InterPro" id="IPR003439">
    <property type="entry name" value="ABC_transporter-like_ATP-bd"/>
</dbReference>
<comment type="subcellular location">
    <subcellularLocation>
        <location evidence="1">Cell membrane</location>
        <topology evidence="1">Multi-pass membrane protein</topology>
    </subcellularLocation>
</comment>
<dbReference type="InterPro" id="IPR017871">
    <property type="entry name" value="ABC_transporter-like_CS"/>
</dbReference>
<sequence>MRDLSYLNKFFYKYRWRLIPGVLFVIISNIFGVLPAQVVRVAFDLVNENISTYQLFSGFNRQNIIYDIFGASLLLFGALVLVLAIIRGLFLFFMRQTIILMSRHIEYDLKNEIYDHYQALSLAFYRRHNTGDLMNRATEDVSRVRMYLGPGIMYTINTVVLFVLVIYAMLSVNVRLAIFSVLPLPILAVIIYYVNNIINFRSEKIQERLSSLSSFVQENFSGIRIMKSYVREASVREKFATESDHYKTHSMSLVRVQAMFYPIMLLLVGLSNVIIIYIGGVEVMKGNITPGNIAEFIVYLSQLTFPVMALGWVTSLIQRAAASQKRINEFLSEKPEIVSVITTPHKLEGAIEFKDVTFTYPDTGIQALKNVSFTALPGEMVAIIGRTGSGKSTIANLMLRMYDSTQGEILIDGKSVRQLNLTDYRHQVGYVPQEVFLFSDTIANNIAFSADTPDMPAIEQAAKDAAVFNNIIGLEHGFETLIGERGVTLSGGQKQRVSIARAIAKYPQVLIFDDCLSAVDTRTEEEILNNLGRIMQGKTNIIIAHRISTIKNADKILVMDNGQIIEQGTHEHLLSLQGTYFELYEKQLLEEEEPESLN</sequence>
<dbReference type="PANTHER" id="PTHR43394">
    <property type="entry name" value="ATP-DEPENDENT PERMEASE MDL1, MITOCHONDRIAL"/>
    <property type="match status" value="1"/>
</dbReference>
<dbReference type="Proteomes" id="UP001596958">
    <property type="component" value="Unassembled WGS sequence"/>
</dbReference>
<organism evidence="10 11">
    <name type="scientific">Mucilaginibacter calamicampi</name>
    <dbReference type="NCBI Taxonomy" id="1302352"/>
    <lineage>
        <taxon>Bacteria</taxon>
        <taxon>Pseudomonadati</taxon>
        <taxon>Bacteroidota</taxon>
        <taxon>Sphingobacteriia</taxon>
        <taxon>Sphingobacteriales</taxon>
        <taxon>Sphingobacteriaceae</taxon>
        <taxon>Mucilaginibacter</taxon>
    </lineage>
</organism>
<feature type="transmembrane region" description="Helical" evidence="7">
    <location>
        <begin position="63"/>
        <end position="93"/>
    </location>
</feature>